<dbReference type="GO" id="GO:0007189">
    <property type="term" value="P:adenylate cyclase-activating G protein-coupled receptor signaling pathway"/>
    <property type="evidence" value="ECO:0007669"/>
    <property type="project" value="TreeGrafter"/>
</dbReference>
<keyword evidence="4 8" id="KW-1133">Transmembrane helix</keyword>
<protein>
    <recommendedName>
        <fullName evidence="13">Adhesion G protein-coupled receptor F3a</fullName>
    </recommendedName>
</protein>
<dbReference type="GO" id="GO:0004930">
    <property type="term" value="F:G protein-coupled receptor activity"/>
    <property type="evidence" value="ECO:0007669"/>
    <property type="project" value="InterPro"/>
</dbReference>
<dbReference type="Bgee" id="ENSGACG00000011677">
    <property type="expression patterns" value="Expressed in intestinal epithelial cell and 2 other cell types or tissues"/>
</dbReference>
<dbReference type="InterPro" id="IPR051587">
    <property type="entry name" value="Adhesion_GPCR"/>
</dbReference>
<comment type="similarity">
    <text evidence="2">Belongs to the G-protein coupled receptor 2 family. Adhesion G-protein coupled receptor (ADGR) subfamily.</text>
</comment>
<reference evidence="11" key="3">
    <citation type="submission" date="2025-09" db="UniProtKB">
        <authorList>
            <consortium name="Ensembl"/>
        </authorList>
    </citation>
    <scope>IDENTIFICATION</scope>
</reference>
<feature type="domain" description="GAIN-B" evidence="9">
    <location>
        <begin position="52"/>
        <end position="192"/>
    </location>
</feature>
<dbReference type="STRING" id="69293.ENSGACP00000015442"/>
<dbReference type="GO" id="GO:0016020">
    <property type="term" value="C:membrane"/>
    <property type="evidence" value="ECO:0007669"/>
    <property type="project" value="UniProtKB-SubCell"/>
</dbReference>
<evidence type="ECO:0000256" key="8">
    <source>
        <dbReference type="SAM" id="Phobius"/>
    </source>
</evidence>
<dbReference type="PANTHER" id="PTHR45813:SF2">
    <property type="entry name" value="ADHESION G-PROTEIN COUPLED RECEPTOR F3"/>
    <property type="match status" value="1"/>
</dbReference>
<evidence type="ECO:0000313" key="12">
    <source>
        <dbReference type="Proteomes" id="UP000007635"/>
    </source>
</evidence>
<feature type="transmembrane region" description="Helical" evidence="8">
    <location>
        <begin position="404"/>
        <end position="423"/>
    </location>
</feature>
<dbReference type="Pfam" id="PF01825">
    <property type="entry name" value="GPS"/>
    <property type="match status" value="1"/>
</dbReference>
<reference evidence="11 12" key="1">
    <citation type="journal article" date="2021" name="G3 (Bethesda)">
        <title>Improved contiguity of the threespine stickleback genome using long-read sequencing.</title>
        <authorList>
            <person name="Nath S."/>
            <person name="Shaw D.E."/>
            <person name="White M.A."/>
        </authorList>
    </citation>
    <scope>NUCLEOTIDE SEQUENCE [LARGE SCALE GENOMIC DNA]</scope>
    <source>
        <strain evidence="11 12">Lake Benthic</strain>
    </source>
</reference>
<dbReference type="Gene3D" id="1.20.1070.10">
    <property type="entry name" value="Rhodopsin 7-helix transmembrane proteins"/>
    <property type="match status" value="1"/>
</dbReference>
<feature type="transmembrane region" description="Helical" evidence="8">
    <location>
        <begin position="312"/>
        <end position="331"/>
    </location>
</feature>
<dbReference type="OMA" id="GCKWGGA"/>
<evidence type="ECO:0000256" key="7">
    <source>
        <dbReference type="ARBA" id="ARBA00023180"/>
    </source>
</evidence>
<feature type="domain" description="G-protein coupled receptors family 2 profile 2" evidence="10">
    <location>
        <begin position="196"/>
        <end position="466"/>
    </location>
</feature>
<dbReference type="eggNOG" id="KOG4193">
    <property type="taxonomic scope" value="Eukaryota"/>
</dbReference>
<dbReference type="InParanoid" id="G3PCW8"/>
<organism evidence="11 12">
    <name type="scientific">Gasterosteus aculeatus aculeatus</name>
    <name type="common">three-spined stickleback</name>
    <dbReference type="NCBI Taxonomy" id="481459"/>
    <lineage>
        <taxon>Eukaryota</taxon>
        <taxon>Metazoa</taxon>
        <taxon>Chordata</taxon>
        <taxon>Craniata</taxon>
        <taxon>Vertebrata</taxon>
        <taxon>Euteleostomi</taxon>
        <taxon>Actinopterygii</taxon>
        <taxon>Neopterygii</taxon>
        <taxon>Teleostei</taxon>
        <taxon>Neoteleostei</taxon>
        <taxon>Acanthomorphata</taxon>
        <taxon>Eupercaria</taxon>
        <taxon>Perciformes</taxon>
        <taxon>Cottioidei</taxon>
        <taxon>Gasterosteales</taxon>
        <taxon>Gasterosteidae</taxon>
        <taxon>Gasterosteus</taxon>
    </lineage>
</organism>
<dbReference type="InterPro" id="IPR017981">
    <property type="entry name" value="GPCR_2-like_7TM"/>
</dbReference>
<name>G3PCW8_GASAC</name>
<evidence type="ECO:0000256" key="2">
    <source>
        <dbReference type="ARBA" id="ARBA00007343"/>
    </source>
</evidence>
<evidence type="ECO:0000256" key="5">
    <source>
        <dbReference type="ARBA" id="ARBA00023136"/>
    </source>
</evidence>
<dbReference type="Pfam" id="PF00002">
    <property type="entry name" value="7tm_2"/>
    <property type="match status" value="1"/>
</dbReference>
<sequence length="466" mass="52475">CCLSDKVAAKTIFLKPSLELSWTNAGDIGNITLAEAYLLSLEKLIHKANLSHASETHNVDAVVSNCNQRSKCSATVFNDIVELVGQDPGDVKTAGFKELENYLPNHYEMYEPNSNIVSVTTENRQFQPTVRINFSLIKPRPRDVQIICVAWDNNTRSWSEKGCEWVASSNGGLCICQHLSSFAILMSRSPIELKGLTQLTLVGLSVSVMSLIVTLAIELTVWSSVVKTDQSYIRHTAQLNICLCLLVADCCFLASLKPSYDNKEMWCQIFVLLKHFSFLSVFFWMFSLSSVLLLNNVFVLHAVSRKTYLRMSLVLGYVCPLLIAIITFLCYDQGAEGAYYSSKTCWLRYTGLLEGSIHTFVIPVGAIVFFNVFSMVVVIVKLLDRSATTCTEITGGKQLHQLKYLMLSNLLSFHLQGLFLLLTTCLADKQVRQFYFLKEKKPILIMFLAFLDPLLLLYYVTLLFMI</sequence>
<feature type="transmembrane region" description="Helical" evidence="8">
    <location>
        <begin position="276"/>
        <end position="300"/>
    </location>
</feature>
<dbReference type="SMART" id="SM00303">
    <property type="entry name" value="GPS"/>
    <property type="match status" value="1"/>
</dbReference>
<keyword evidence="6" id="KW-1015">Disulfide bond</keyword>
<proteinExistence type="inferred from homology"/>
<dbReference type="InterPro" id="IPR000203">
    <property type="entry name" value="GPS"/>
</dbReference>
<dbReference type="AlphaFoldDB" id="G3PCW8"/>
<dbReference type="InterPro" id="IPR000832">
    <property type="entry name" value="GPCR_2_secretin-like"/>
</dbReference>
<keyword evidence="12" id="KW-1185">Reference proteome</keyword>
<keyword evidence="7" id="KW-0325">Glycoprotein</keyword>
<comment type="subcellular location">
    <subcellularLocation>
        <location evidence="1">Membrane</location>
        <topology evidence="1">Multi-pass membrane protein</topology>
    </subcellularLocation>
</comment>
<evidence type="ECO:0000256" key="1">
    <source>
        <dbReference type="ARBA" id="ARBA00004141"/>
    </source>
</evidence>
<evidence type="ECO:0000313" key="11">
    <source>
        <dbReference type="Ensembl" id="ENSGACP00000015442.2"/>
    </source>
</evidence>
<feature type="transmembrane region" description="Helical" evidence="8">
    <location>
        <begin position="360"/>
        <end position="383"/>
    </location>
</feature>
<dbReference type="GO" id="GO:0007166">
    <property type="term" value="P:cell surface receptor signaling pathway"/>
    <property type="evidence" value="ECO:0007669"/>
    <property type="project" value="InterPro"/>
</dbReference>
<dbReference type="Gene3D" id="2.60.220.50">
    <property type="match status" value="1"/>
</dbReference>
<dbReference type="PROSITE" id="PS50261">
    <property type="entry name" value="G_PROTEIN_RECEP_F2_4"/>
    <property type="match status" value="1"/>
</dbReference>
<dbReference type="InterPro" id="IPR046338">
    <property type="entry name" value="GAIN_dom_sf"/>
</dbReference>
<dbReference type="PROSITE" id="PS50221">
    <property type="entry name" value="GAIN_B"/>
    <property type="match status" value="1"/>
</dbReference>
<dbReference type="Ensembl" id="ENSGACT00000015473.2">
    <property type="protein sequence ID" value="ENSGACP00000015442.2"/>
    <property type="gene ID" value="ENSGACG00000011677.2"/>
</dbReference>
<feature type="transmembrane region" description="Helical" evidence="8">
    <location>
        <begin position="237"/>
        <end position="256"/>
    </location>
</feature>
<evidence type="ECO:0000259" key="9">
    <source>
        <dbReference type="PROSITE" id="PS50221"/>
    </source>
</evidence>
<evidence type="ECO:0000259" key="10">
    <source>
        <dbReference type="PROSITE" id="PS50261"/>
    </source>
</evidence>
<evidence type="ECO:0000256" key="4">
    <source>
        <dbReference type="ARBA" id="ARBA00022989"/>
    </source>
</evidence>
<keyword evidence="3 8" id="KW-0812">Transmembrane</keyword>
<dbReference type="GeneTree" id="ENSGT00940000161541"/>
<evidence type="ECO:0000256" key="3">
    <source>
        <dbReference type="ARBA" id="ARBA00022692"/>
    </source>
</evidence>
<feature type="transmembrane region" description="Helical" evidence="8">
    <location>
        <begin position="443"/>
        <end position="465"/>
    </location>
</feature>
<evidence type="ECO:0000256" key="6">
    <source>
        <dbReference type="ARBA" id="ARBA00023157"/>
    </source>
</evidence>
<reference evidence="11" key="2">
    <citation type="submission" date="2025-08" db="UniProtKB">
        <authorList>
            <consortium name="Ensembl"/>
        </authorList>
    </citation>
    <scope>IDENTIFICATION</scope>
</reference>
<dbReference type="InterPro" id="IPR057244">
    <property type="entry name" value="GAIN_B"/>
</dbReference>
<accession>G3PCW8</accession>
<dbReference type="Proteomes" id="UP000007635">
    <property type="component" value="Chromosome XV"/>
</dbReference>
<keyword evidence="5 8" id="KW-0472">Membrane</keyword>
<dbReference type="PANTHER" id="PTHR45813">
    <property type="entry name" value="IG-LIKE DOMAIN-CONTAINING PROTEIN"/>
    <property type="match status" value="1"/>
</dbReference>
<evidence type="ECO:0008006" key="13">
    <source>
        <dbReference type="Google" id="ProtNLM"/>
    </source>
</evidence>
<feature type="transmembrane region" description="Helical" evidence="8">
    <location>
        <begin position="199"/>
        <end position="225"/>
    </location>
</feature>